<dbReference type="Gene3D" id="3.40.50.2000">
    <property type="entry name" value="Glycogen Phosphorylase B"/>
    <property type="match status" value="1"/>
</dbReference>
<organism evidence="1 2">
    <name type="scientific">Blautia difficilis</name>
    <dbReference type="NCBI Taxonomy" id="2763027"/>
    <lineage>
        <taxon>Bacteria</taxon>
        <taxon>Bacillati</taxon>
        <taxon>Bacillota</taxon>
        <taxon>Clostridia</taxon>
        <taxon>Lachnospirales</taxon>
        <taxon>Lachnospiraceae</taxon>
        <taxon>Blautia</taxon>
    </lineage>
</organism>
<proteinExistence type="predicted"/>
<dbReference type="SUPFAM" id="SSF53756">
    <property type="entry name" value="UDP-Glycosyltransferase/glycogen phosphorylase"/>
    <property type="match status" value="1"/>
</dbReference>
<dbReference type="Gene3D" id="3.40.50.11820">
    <property type="match status" value="1"/>
</dbReference>
<dbReference type="PANTHER" id="PTHR37316:SF3">
    <property type="entry name" value="TEICHOIC ACID GLYCEROL-PHOSPHATE TRANSFERASE"/>
    <property type="match status" value="1"/>
</dbReference>
<name>A0ABR7IG70_9FIRM</name>
<dbReference type="EMBL" id="JACOQG010000005">
    <property type="protein sequence ID" value="MBC5779024.1"/>
    <property type="molecule type" value="Genomic_DNA"/>
</dbReference>
<sequence>MNRTIFCRDIKITDKVFVVRASMDSGRISDAVLMSRNIQRPEKYVLKCETIKKKNTSEIKIQADLQVMDLYEGDWDLFLLDTDGKYLPVILSSQIRMRLLLGNYQAGIGKNHILFPMASTEHMLTFRCRRCSAYDGRAVAIRENLVYAFYTLTRPLWNRKKIWVIFEKYSTEAQDNGYYFFKYCMENLPQEEKKHIYYILDKKAPMWRNMEKYGKNVVPFMSTRHMLYMLAARIYVASDARSHGFAWKPKPNIISRESSKRPILFLQHGVTALKRVDRLFGKHGSTPMTYFNVTSEFEQKIVTDHFGYSAENVPILGFARWDVLKNKEQADKKNILFMPTWRPWLEEQSDQVFEESEYCRRYRSLLENRQLQDMLSAGHVKIIFHIHPKLKEFLKAFQTENSNVELIEQGTRPLNELIMECSMLLTDYSSVSWDVYYLGKPVVFYQFDYDLYMQANGSYLDMKKELFGDRYITEEKVIAGLGEYMQNDFREKAKYGSLRQEYFAYNDQNNCKRILEFLKSKGY</sequence>
<evidence type="ECO:0000313" key="1">
    <source>
        <dbReference type="EMBL" id="MBC5779024.1"/>
    </source>
</evidence>
<dbReference type="InterPro" id="IPR043149">
    <property type="entry name" value="TagF_N"/>
</dbReference>
<dbReference type="Proteomes" id="UP000649826">
    <property type="component" value="Unassembled WGS sequence"/>
</dbReference>
<dbReference type="Pfam" id="PF04464">
    <property type="entry name" value="Glyphos_transf"/>
    <property type="match status" value="1"/>
</dbReference>
<dbReference type="InterPro" id="IPR051612">
    <property type="entry name" value="Teichoic_Acid_Biosynth"/>
</dbReference>
<evidence type="ECO:0000313" key="2">
    <source>
        <dbReference type="Proteomes" id="UP000649826"/>
    </source>
</evidence>
<gene>
    <name evidence="1" type="ORF">H8Z82_05005</name>
</gene>
<keyword evidence="2" id="KW-1185">Reference proteome</keyword>
<accession>A0ABR7IG70</accession>
<comment type="caution">
    <text evidence="1">The sequence shown here is derived from an EMBL/GenBank/DDBJ whole genome shotgun (WGS) entry which is preliminary data.</text>
</comment>
<protein>
    <submittedName>
        <fullName evidence="1">CDP-glycerol glycerophosphotransferase family protein</fullName>
    </submittedName>
</protein>
<reference evidence="1 2" key="1">
    <citation type="submission" date="2020-08" db="EMBL/GenBank/DDBJ databases">
        <title>Genome public.</title>
        <authorList>
            <person name="Liu C."/>
            <person name="Sun Q."/>
        </authorList>
    </citation>
    <scope>NUCLEOTIDE SEQUENCE [LARGE SCALE GENOMIC DNA]</scope>
    <source>
        <strain evidence="1 2">M29</strain>
    </source>
</reference>
<dbReference type="PANTHER" id="PTHR37316">
    <property type="entry name" value="TEICHOIC ACID GLYCEROL-PHOSPHATE PRIMASE"/>
    <property type="match status" value="1"/>
</dbReference>
<dbReference type="InterPro" id="IPR007554">
    <property type="entry name" value="Glycerophosphate_synth"/>
</dbReference>